<keyword evidence="3" id="KW-0547">Nucleotide-binding</keyword>
<dbReference type="GO" id="GO:0015833">
    <property type="term" value="P:peptide transport"/>
    <property type="evidence" value="ECO:0007669"/>
    <property type="project" value="InterPro"/>
</dbReference>
<evidence type="ECO:0000256" key="4">
    <source>
        <dbReference type="ARBA" id="ARBA00022840"/>
    </source>
</evidence>
<dbReference type="RefSeq" id="WP_088817083.1">
    <property type="nucleotide sequence ID" value="NZ_FYEZ01000001.1"/>
</dbReference>
<dbReference type="FunFam" id="3.40.50.300:FF:000016">
    <property type="entry name" value="Oligopeptide ABC transporter ATP-binding component"/>
    <property type="match status" value="1"/>
</dbReference>
<organism evidence="6 7">
    <name type="scientific">Kytococcus aerolatus</name>
    <dbReference type="NCBI Taxonomy" id="592308"/>
    <lineage>
        <taxon>Bacteria</taxon>
        <taxon>Bacillati</taxon>
        <taxon>Actinomycetota</taxon>
        <taxon>Actinomycetes</taxon>
        <taxon>Micrococcales</taxon>
        <taxon>Kytococcaceae</taxon>
        <taxon>Kytococcus</taxon>
    </lineage>
</organism>
<reference evidence="6 7" key="1">
    <citation type="submission" date="2017-06" db="EMBL/GenBank/DDBJ databases">
        <authorList>
            <person name="Kim H.J."/>
            <person name="Triplett B.A."/>
        </authorList>
    </citation>
    <scope>NUCLEOTIDE SEQUENCE [LARGE SCALE GENOMIC DNA]</scope>
    <source>
        <strain evidence="6 7">DSM 22179</strain>
    </source>
</reference>
<dbReference type="Gene3D" id="3.40.50.300">
    <property type="entry name" value="P-loop containing nucleotide triphosphate hydrolases"/>
    <property type="match status" value="1"/>
</dbReference>
<dbReference type="Pfam" id="PF00005">
    <property type="entry name" value="ABC_tran"/>
    <property type="match status" value="1"/>
</dbReference>
<dbReference type="Pfam" id="PF08352">
    <property type="entry name" value="oligo_HPY"/>
    <property type="match status" value="1"/>
</dbReference>
<dbReference type="PROSITE" id="PS00211">
    <property type="entry name" value="ABC_TRANSPORTER_1"/>
    <property type="match status" value="1"/>
</dbReference>
<evidence type="ECO:0000313" key="7">
    <source>
        <dbReference type="Proteomes" id="UP000198122"/>
    </source>
</evidence>
<dbReference type="InterPro" id="IPR027417">
    <property type="entry name" value="P-loop_NTPase"/>
</dbReference>
<dbReference type="EMBL" id="FYEZ01000001">
    <property type="protein sequence ID" value="SNC59185.1"/>
    <property type="molecule type" value="Genomic_DNA"/>
</dbReference>
<dbReference type="InterPro" id="IPR017871">
    <property type="entry name" value="ABC_transporter-like_CS"/>
</dbReference>
<dbReference type="InterPro" id="IPR003593">
    <property type="entry name" value="AAA+_ATPase"/>
</dbReference>
<proteinExistence type="inferred from homology"/>
<protein>
    <submittedName>
        <fullName evidence="6">Peptide/nickel transport system ATP-binding protein/oligopeptide transport system ATP-binding protein</fullName>
    </submittedName>
</protein>
<dbReference type="InterPro" id="IPR050319">
    <property type="entry name" value="ABC_transp_ATP-bind"/>
</dbReference>
<feature type="domain" description="ABC transporter" evidence="5">
    <location>
        <begin position="23"/>
        <end position="274"/>
    </location>
</feature>
<accession>A0A212SZJ1</accession>
<evidence type="ECO:0000313" key="6">
    <source>
        <dbReference type="EMBL" id="SNC59185.1"/>
    </source>
</evidence>
<comment type="similarity">
    <text evidence="1">Belongs to the ABC transporter superfamily.</text>
</comment>
<dbReference type="CDD" id="cd03257">
    <property type="entry name" value="ABC_NikE_OppD_transporters"/>
    <property type="match status" value="1"/>
</dbReference>
<dbReference type="NCBIfam" id="NF008453">
    <property type="entry name" value="PRK11308.1"/>
    <property type="match status" value="1"/>
</dbReference>
<dbReference type="InterPro" id="IPR013563">
    <property type="entry name" value="Oligopep_ABC_C"/>
</dbReference>
<dbReference type="InterPro" id="IPR003439">
    <property type="entry name" value="ABC_transporter-like_ATP-bd"/>
</dbReference>
<dbReference type="PANTHER" id="PTHR43776">
    <property type="entry name" value="TRANSPORT ATP-BINDING PROTEIN"/>
    <property type="match status" value="1"/>
</dbReference>
<name>A0A212SZJ1_9MICO</name>
<dbReference type="Proteomes" id="UP000198122">
    <property type="component" value="Unassembled WGS sequence"/>
</dbReference>
<dbReference type="NCBIfam" id="TIGR01727">
    <property type="entry name" value="oligo_HPY"/>
    <property type="match status" value="1"/>
</dbReference>
<keyword evidence="4 6" id="KW-0067">ATP-binding</keyword>
<keyword evidence="2" id="KW-0813">Transport</keyword>
<dbReference type="AlphaFoldDB" id="A0A212SZJ1"/>
<dbReference type="OrthoDB" id="8481147at2"/>
<dbReference type="SUPFAM" id="SSF52540">
    <property type="entry name" value="P-loop containing nucleoside triphosphate hydrolases"/>
    <property type="match status" value="1"/>
</dbReference>
<dbReference type="PROSITE" id="PS50893">
    <property type="entry name" value="ABC_TRANSPORTER_2"/>
    <property type="match status" value="1"/>
</dbReference>
<keyword evidence="7" id="KW-1185">Reference proteome</keyword>
<dbReference type="GO" id="GO:0055085">
    <property type="term" value="P:transmembrane transport"/>
    <property type="evidence" value="ECO:0007669"/>
    <property type="project" value="UniProtKB-ARBA"/>
</dbReference>
<evidence type="ECO:0000256" key="2">
    <source>
        <dbReference type="ARBA" id="ARBA00022448"/>
    </source>
</evidence>
<evidence type="ECO:0000256" key="1">
    <source>
        <dbReference type="ARBA" id="ARBA00005417"/>
    </source>
</evidence>
<dbReference type="SMART" id="SM00382">
    <property type="entry name" value="AAA"/>
    <property type="match status" value="1"/>
</dbReference>
<dbReference type="GO" id="GO:0016887">
    <property type="term" value="F:ATP hydrolysis activity"/>
    <property type="evidence" value="ECO:0007669"/>
    <property type="project" value="InterPro"/>
</dbReference>
<evidence type="ECO:0000259" key="5">
    <source>
        <dbReference type="PROSITE" id="PS50893"/>
    </source>
</evidence>
<gene>
    <name evidence="6" type="ORF">SAMN05445756_0013</name>
</gene>
<sequence length="356" mass="39557">MSTRLEDAIVHPRRATADREVLLEVKDLQKYFPITEYEGLLPKKKTVKAVDGVSFDLAAGETLGLVGESGCGKTTTGRLITRLETPTAGSITFQGQELADLSEGKLRPLRRELQMIFQDPYASLNPRYTVGNIIATPIRVHKLLPEKQIKGRVQELLELVGLNPEHINRYPNEFSGGQRQRIGIARALAVEPQVIVADEPVSALDVSIQAQVMNLMEKLRREFNLAFVFVAHDLGVVRHFCDRVAVMYLGRIVEIGDREQIYGNPKHPYTQALLSAAPDINVVRGLAKQERIRLEGDVPSPIDPPSGCTFRTRCWKAQDVCASTRPDLSPDPGDERHRIACHFPESRVLTTDGIGA</sequence>
<evidence type="ECO:0000256" key="3">
    <source>
        <dbReference type="ARBA" id="ARBA00022741"/>
    </source>
</evidence>
<dbReference type="GO" id="GO:0005524">
    <property type="term" value="F:ATP binding"/>
    <property type="evidence" value="ECO:0007669"/>
    <property type="project" value="UniProtKB-KW"/>
</dbReference>
<dbReference type="PANTHER" id="PTHR43776:SF7">
    <property type="entry name" value="D,D-DIPEPTIDE TRANSPORT ATP-BINDING PROTEIN DDPF-RELATED"/>
    <property type="match status" value="1"/>
</dbReference>